<reference evidence="3" key="1">
    <citation type="submission" date="2025-08" db="UniProtKB">
        <authorList>
            <consortium name="RefSeq"/>
        </authorList>
    </citation>
    <scope>IDENTIFICATION</scope>
</reference>
<feature type="signal peptide" evidence="1">
    <location>
        <begin position="1"/>
        <end position="18"/>
    </location>
</feature>
<evidence type="ECO:0000313" key="2">
    <source>
        <dbReference type="Proteomes" id="UP000322000"/>
    </source>
</evidence>
<dbReference type="KEGG" id="tnl:113500351"/>
<name>A0A7E5W9N5_TRINI</name>
<organism evidence="2 3">
    <name type="scientific">Trichoplusia ni</name>
    <name type="common">Cabbage looper</name>
    <dbReference type="NCBI Taxonomy" id="7111"/>
    <lineage>
        <taxon>Eukaryota</taxon>
        <taxon>Metazoa</taxon>
        <taxon>Ecdysozoa</taxon>
        <taxon>Arthropoda</taxon>
        <taxon>Hexapoda</taxon>
        <taxon>Insecta</taxon>
        <taxon>Pterygota</taxon>
        <taxon>Neoptera</taxon>
        <taxon>Endopterygota</taxon>
        <taxon>Lepidoptera</taxon>
        <taxon>Glossata</taxon>
        <taxon>Ditrysia</taxon>
        <taxon>Noctuoidea</taxon>
        <taxon>Noctuidae</taxon>
        <taxon>Plusiinae</taxon>
        <taxon>Trichoplusia</taxon>
    </lineage>
</organism>
<proteinExistence type="predicted"/>
<feature type="chain" id="PRO_5028909731" evidence="1">
    <location>
        <begin position="19"/>
        <end position="226"/>
    </location>
</feature>
<dbReference type="RefSeq" id="XP_026736911.1">
    <property type="nucleotide sequence ID" value="XM_026881110.1"/>
</dbReference>
<gene>
    <name evidence="3" type="primary">LOC113500351</name>
</gene>
<evidence type="ECO:0000256" key="1">
    <source>
        <dbReference type="SAM" id="SignalP"/>
    </source>
</evidence>
<dbReference type="InterPro" id="IPR009911">
    <property type="entry name" value="Fibroin_P25"/>
</dbReference>
<protein>
    <submittedName>
        <fullName evidence="3">Fibrohexamerin-like</fullName>
    </submittedName>
</protein>
<keyword evidence="2" id="KW-1185">Reference proteome</keyword>
<sequence>MLKIYSILLFVGSAVCWAGASGPSHIDRPCDLDDHRCIGSVLASFSNCKQTLADRIQPEYRIKKFRFETPYFNTSYIDNDLIVRNHDTCSVAAFFINKKSKTAVLGIDCRDLYLETERTVIQHRSLQEDNVYHYHVKATYPLIRMTMNLPTSRSAHVCDLPVYTEVPVMPRFHVDPKDRPTAKALSTDDSLQLIFERENFFYRGYPFIRMFLDAHICNFGCPREIL</sequence>
<keyword evidence="1" id="KW-0732">Signal</keyword>
<evidence type="ECO:0000313" key="3">
    <source>
        <dbReference type="RefSeq" id="XP_026736911.1"/>
    </source>
</evidence>
<dbReference type="AlphaFoldDB" id="A0A7E5W9N5"/>
<dbReference type="CTD" id="100146105"/>
<accession>A0A7E5W9N5</accession>
<dbReference type="OrthoDB" id="7432106at2759"/>
<dbReference type="GO" id="GO:0005198">
    <property type="term" value="F:structural molecule activity"/>
    <property type="evidence" value="ECO:0007669"/>
    <property type="project" value="InterPro"/>
</dbReference>
<dbReference type="GO" id="GO:0005576">
    <property type="term" value="C:extracellular region"/>
    <property type="evidence" value="ECO:0007669"/>
    <property type="project" value="InterPro"/>
</dbReference>
<dbReference type="GeneID" id="113500351"/>
<dbReference type="Pfam" id="PF07294">
    <property type="entry name" value="Fibroin_P25"/>
    <property type="match status" value="1"/>
</dbReference>
<dbReference type="InParanoid" id="A0A7E5W9N5"/>
<dbReference type="Proteomes" id="UP000322000">
    <property type="component" value="Chromosome 13"/>
</dbReference>